<dbReference type="PRINTS" id="PR00034">
    <property type="entry name" value="HTHCRP"/>
</dbReference>
<dbReference type="Proteomes" id="UP000535406">
    <property type="component" value="Unassembled WGS sequence"/>
</dbReference>
<dbReference type="GO" id="GO:0006355">
    <property type="term" value="P:regulation of DNA-templated transcription"/>
    <property type="evidence" value="ECO:0007669"/>
    <property type="project" value="InterPro"/>
</dbReference>
<dbReference type="RefSeq" id="WP_184141290.1">
    <property type="nucleotide sequence ID" value="NZ_JACHIK010000002.1"/>
</dbReference>
<dbReference type="InterPro" id="IPR014710">
    <property type="entry name" value="RmlC-like_jellyroll"/>
</dbReference>
<name>A0A7W8DTH4_9HYPH</name>
<dbReference type="GO" id="GO:0003677">
    <property type="term" value="F:DNA binding"/>
    <property type="evidence" value="ECO:0007669"/>
    <property type="project" value="UniProtKB-KW"/>
</dbReference>
<evidence type="ECO:0000259" key="4">
    <source>
        <dbReference type="PROSITE" id="PS51063"/>
    </source>
</evidence>
<evidence type="ECO:0000256" key="3">
    <source>
        <dbReference type="ARBA" id="ARBA00023163"/>
    </source>
</evidence>
<dbReference type="SUPFAM" id="SSF46785">
    <property type="entry name" value="Winged helix' DNA-binding domain"/>
    <property type="match status" value="1"/>
</dbReference>
<organism evidence="5 6">
    <name type="scientific">Shinella fusca</name>
    <dbReference type="NCBI Taxonomy" id="544480"/>
    <lineage>
        <taxon>Bacteria</taxon>
        <taxon>Pseudomonadati</taxon>
        <taxon>Pseudomonadota</taxon>
        <taxon>Alphaproteobacteria</taxon>
        <taxon>Hyphomicrobiales</taxon>
        <taxon>Rhizobiaceae</taxon>
        <taxon>Shinella</taxon>
    </lineage>
</organism>
<dbReference type="SMART" id="SM00419">
    <property type="entry name" value="HTH_CRP"/>
    <property type="match status" value="1"/>
</dbReference>
<gene>
    <name evidence="5" type="ORF">HNQ66_000905</name>
</gene>
<dbReference type="Gene3D" id="2.60.120.10">
    <property type="entry name" value="Jelly Rolls"/>
    <property type="match status" value="1"/>
</dbReference>
<keyword evidence="6" id="KW-1185">Reference proteome</keyword>
<dbReference type="AlphaFoldDB" id="A0A7W8DTH4"/>
<dbReference type="InterPro" id="IPR012318">
    <property type="entry name" value="HTH_CRP"/>
</dbReference>
<dbReference type="InterPro" id="IPR036388">
    <property type="entry name" value="WH-like_DNA-bd_sf"/>
</dbReference>
<evidence type="ECO:0000313" key="6">
    <source>
        <dbReference type="Proteomes" id="UP000535406"/>
    </source>
</evidence>
<proteinExistence type="predicted"/>
<dbReference type="CDD" id="cd00092">
    <property type="entry name" value="HTH_CRP"/>
    <property type="match status" value="1"/>
</dbReference>
<feature type="domain" description="HTH crp-type" evidence="4">
    <location>
        <begin position="130"/>
        <end position="209"/>
    </location>
</feature>
<dbReference type="SUPFAM" id="SSF51206">
    <property type="entry name" value="cAMP-binding domain-like"/>
    <property type="match status" value="1"/>
</dbReference>
<accession>A0A7W8DTH4</accession>
<dbReference type="EMBL" id="JACHIK010000002">
    <property type="protein sequence ID" value="MBB5041522.1"/>
    <property type="molecule type" value="Genomic_DNA"/>
</dbReference>
<evidence type="ECO:0000256" key="2">
    <source>
        <dbReference type="ARBA" id="ARBA00023125"/>
    </source>
</evidence>
<keyword evidence="3" id="KW-0804">Transcription</keyword>
<protein>
    <submittedName>
        <fullName evidence="5">CRP-like cAMP-binding protein</fullName>
    </submittedName>
</protein>
<evidence type="ECO:0000313" key="5">
    <source>
        <dbReference type="EMBL" id="MBB5041522.1"/>
    </source>
</evidence>
<evidence type="ECO:0000256" key="1">
    <source>
        <dbReference type="ARBA" id="ARBA00023015"/>
    </source>
</evidence>
<keyword evidence="1" id="KW-0805">Transcription regulation</keyword>
<reference evidence="5 6" key="1">
    <citation type="submission" date="2020-08" db="EMBL/GenBank/DDBJ databases">
        <title>Genomic Encyclopedia of Type Strains, Phase IV (KMG-IV): sequencing the most valuable type-strain genomes for metagenomic binning, comparative biology and taxonomic classification.</title>
        <authorList>
            <person name="Goeker M."/>
        </authorList>
    </citation>
    <scope>NUCLEOTIDE SEQUENCE [LARGE SCALE GENOMIC DNA]</scope>
    <source>
        <strain evidence="5 6">DSM 21319</strain>
    </source>
</reference>
<keyword evidence="2" id="KW-0238">DNA-binding</keyword>
<dbReference type="Pfam" id="PF13545">
    <property type="entry name" value="HTH_Crp_2"/>
    <property type="match status" value="1"/>
</dbReference>
<comment type="caution">
    <text evidence="5">The sequence shown here is derived from an EMBL/GenBank/DDBJ whole genome shotgun (WGS) entry which is preliminary data.</text>
</comment>
<sequence>MLNQTALGACAPVLLIDSPAERRLPHQSRIAAHMPILLLGASRATALRIIDGCVALYRELADGRRIILDILGPGRLLGADLADIHQCKAVTLTLTSVETIDTERALASIGNAIREMLLRAQAHALLLGRKTAPERVATALLDLAHQFARKSGAPLARGRTTFTLYLTRADLADWLGLTLETVSRCLSALKRSRLIAFDRPELITITDRTALEALAAGHLHA</sequence>
<dbReference type="PROSITE" id="PS51063">
    <property type="entry name" value="HTH_CRP_2"/>
    <property type="match status" value="1"/>
</dbReference>
<dbReference type="InterPro" id="IPR018490">
    <property type="entry name" value="cNMP-bd_dom_sf"/>
</dbReference>
<dbReference type="InterPro" id="IPR036390">
    <property type="entry name" value="WH_DNA-bd_sf"/>
</dbReference>
<dbReference type="Gene3D" id="1.10.10.10">
    <property type="entry name" value="Winged helix-like DNA-binding domain superfamily/Winged helix DNA-binding domain"/>
    <property type="match status" value="1"/>
</dbReference>